<dbReference type="SUPFAM" id="SSF49478">
    <property type="entry name" value="Cna protein B-type domain"/>
    <property type="match status" value="1"/>
</dbReference>
<evidence type="ECO:0000256" key="1">
    <source>
        <dbReference type="SAM" id="Phobius"/>
    </source>
</evidence>
<keyword evidence="1" id="KW-1133">Transmembrane helix</keyword>
<keyword evidence="2" id="KW-0732">Signal</keyword>
<dbReference type="NCBIfam" id="TIGR04226">
    <property type="entry name" value="RrgB_K2N_iso_D2"/>
    <property type="match status" value="1"/>
</dbReference>
<feature type="domain" description="SpaA-like prealbumin fold" evidence="4">
    <location>
        <begin position="341"/>
        <end position="419"/>
    </location>
</feature>
<proteinExistence type="predicted"/>
<dbReference type="RefSeq" id="WP_099385303.1">
    <property type="nucleotide sequence ID" value="NZ_JANSWH010000066.1"/>
</dbReference>
<feature type="transmembrane region" description="Helical" evidence="1">
    <location>
        <begin position="476"/>
        <end position="495"/>
    </location>
</feature>
<evidence type="ECO:0000313" key="5">
    <source>
        <dbReference type="EMBL" id="PHU38759.1"/>
    </source>
</evidence>
<protein>
    <submittedName>
        <fullName evidence="5">Fimbrial protein</fullName>
    </submittedName>
</protein>
<feature type="domain" description="Gram-positive pilin backbone subunit 2 Cna-B-like" evidence="3">
    <location>
        <begin position="205"/>
        <end position="322"/>
    </location>
</feature>
<dbReference type="InterPro" id="IPR041033">
    <property type="entry name" value="SpaA_PFL_dom_1"/>
</dbReference>
<reference evidence="5 6" key="1">
    <citation type="submission" date="2017-10" db="EMBL/GenBank/DDBJ databases">
        <title>Resolving the taxonomy of Roseburia spp., Eubacterium rectale and Agathobacter spp. through phylogenomic analysis.</title>
        <authorList>
            <person name="Sheridan P.O."/>
            <person name="Walker A.W."/>
            <person name="Duncan S.H."/>
            <person name="Scott K.P."/>
            <person name="Toole P.W.O."/>
            <person name="Luis P."/>
            <person name="Flint H.J."/>
        </authorList>
    </citation>
    <scope>NUCLEOTIDE SEQUENCE [LARGE SCALE GENOMIC DNA]</scope>
    <source>
        <strain evidence="5 6">JK623</strain>
    </source>
</reference>
<keyword evidence="6" id="KW-1185">Reference proteome</keyword>
<dbReference type="InterPro" id="IPR013783">
    <property type="entry name" value="Ig-like_fold"/>
</dbReference>
<comment type="caution">
    <text evidence="5">The sequence shown here is derived from an EMBL/GenBank/DDBJ whole genome shotgun (WGS) entry which is preliminary data.</text>
</comment>
<evidence type="ECO:0000259" key="3">
    <source>
        <dbReference type="Pfam" id="PF16569"/>
    </source>
</evidence>
<dbReference type="Proteomes" id="UP000224563">
    <property type="component" value="Unassembled WGS sequence"/>
</dbReference>
<name>A0A2G3E654_9FIRM</name>
<dbReference type="Pfam" id="PF16569">
    <property type="entry name" value="GramPos_pilinBB"/>
    <property type="match status" value="1"/>
</dbReference>
<evidence type="ECO:0000313" key="6">
    <source>
        <dbReference type="Proteomes" id="UP000224563"/>
    </source>
</evidence>
<evidence type="ECO:0000256" key="2">
    <source>
        <dbReference type="SAM" id="SignalP"/>
    </source>
</evidence>
<dbReference type="EMBL" id="PDYG01000003">
    <property type="protein sequence ID" value="PHU38759.1"/>
    <property type="molecule type" value="Genomic_DNA"/>
</dbReference>
<dbReference type="Pfam" id="PF17802">
    <property type="entry name" value="SpaA"/>
    <property type="match status" value="1"/>
</dbReference>
<gene>
    <name evidence="5" type="ORF">CSX02_01060</name>
</gene>
<dbReference type="InterPro" id="IPR026466">
    <property type="entry name" value="Fim_isopep_form_D2_dom"/>
</dbReference>
<feature type="signal peptide" evidence="2">
    <location>
        <begin position="1"/>
        <end position="26"/>
    </location>
</feature>
<organism evidence="5 6">
    <name type="scientific">Agathobacter ruminis</name>
    <dbReference type="NCBI Taxonomy" id="1712665"/>
    <lineage>
        <taxon>Bacteria</taxon>
        <taxon>Bacillati</taxon>
        <taxon>Bacillota</taxon>
        <taxon>Clostridia</taxon>
        <taxon>Lachnospirales</taxon>
        <taxon>Lachnospiraceae</taxon>
        <taxon>Agathobacter</taxon>
    </lineage>
</organism>
<accession>A0A2G3E654</accession>
<keyword evidence="1" id="KW-0812">Transmembrane</keyword>
<feature type="chain" id="PRO_5013814447" evidence="2">
    <location>
        <begin position="27"/>
        <end position="501"/>
    </location>
</feature>
<keyword evidence="1" id="KW-0472">Membrane</keyword>
<dbReference type="AlphaFoldDB" id="A0A2G3E654"/>
<dbReference type="InterPro" id="IPR032334">
    <property type="entry name" value="GramPos_pilinBB"/>
</dbReference>
<evidence type="ECO:0000259" key="4">
    <source>
        <dbReference type="Pfam" id="PF17802"/>
    </source>
</evidence>
<dbReference type="Gene3D" id="2.60.40.740">
    <property type="match status" value="1"/>
</dbReference>
<reference evidence="5 6" key="2">
    <citation type="submission" date="2017-10" db="EMBL/GenBank/DDBJ databases">
        <authorList>
            <person name="Banno H."/>
            <person name="Chua N.-H."/>
        </authorList>
    </citation>
    <scope>NUCLEOTIDE SEQUENCE [LARGE SCALE GENOMIC DNA]</scope>
    <source>
        <strain evidence="5 6">JK623</strain>
    </source>
</reference>
<dbReference type="Gene3D" id="2.60.40.10">
    <property type="entry name" value="Immunoglobulins"/>
    <property type="match status" value="1"/>
</dbReference>
<sequence length="501" mass="53617">MKKFTKVLAFALAMVLTLAMTSMVFADTTTNGNYSITIKNDAEGHTYEAYQILAGDLSQDGTTLSNVKWGNGVDQTKVKTLINSGSADDFAKALGEITSKSAEADAAAAKIGKILNASNAYKSGDYNKGTYTISGLPSGYYLVKDMDGSLDQKDGDAYTLYIMEVVGNVTVNAKSDTVTVEKKIKDVNDTTGETSDWQDSADYDIGDSIPFQLTGTLPSNYANFDTYYYAFHDTESNGLTFNNDAVVYAVEGKTETVIDASSYTVTTRNDGFDIVFADLKKITSVNKNTKIVVRYTSTLNENAVIGALGNPNEVYLEYSNNPNNDGHGKTNKDVVIAFTYKVVVNKVDQDNEPLAGAEFTLKKILADGTEKVIDVITTEEGTVFTFNGLDDGQYVLSETVTPDGFNTIDDITFTVTADHEILSDDPQLTDLAAVADGGVVEFTVTKTDGMIDGGLVTDIVNQKGSILPSTGGAGRVAIYLIGAILVLGVGVVAVSKLRARQ</sequence>